<organism evidence="3">
    <name type="scientific">freshwater metagenome</name>
    <dbReference type="NCBI Taxonomy" id="449393"/>
    <lineage>
        <taxon>unclassified sequences</taxon>
        <taxon>metagenomes</taxon>
        <taxon>ecological metagenomes</taxon>
    </lineage>
</organism>
<accession>A0A6J7C1Y7</accession>
<keyword evidence="2" id="KW-0812">Transmembrane</keyword>
<evidence type="ECO:0000256" key="2">
    <source>
        <dbReference type="SAM" id="Phobius"/>
    </source>
</evidence>
<reference evidence="3" key="1">
    <citation type="submission" date="2020-05" db="EMBL/GenBank/DDBJ databases">
        <authorList>
            <person name="Chiriac C."/>
            <person name="Salcher M."/>
            <person name="Ghai R."/>
            <person name="Kavagutti S V."/>
        </authorList>
    </citation>
    <scope>NUCLEOTIDE SEQUENCE</scope>
</reference>
<evidence type="ECO:0000313" key="3">
    <source>
        <dbReference type="EMBL" id="CAB4852097.1"/>
    </source>
</evidence>
<gene>
    <name evidence="3" type="ORF">UFOPK3268_01509</name>
</gene>
<proteinExistence type="predicted"/>
<evidence type="ECO:0000256" key="1">
    <source>
        <dbReference type="SAM" id="MobiDB-lite"/>
    </source>
</evidence>
<dbReference type="EMBL" id="CAFBIZ010000229">
    <property type="protein sequence ID" value="CAB4852097.1"/>
    <property type="molecule type" value="Genomic_DNA"/>
</dbReference>
<feature type="transmembrane region" description="Helical" evidence="2">
    <location>
        <begin position="49"/>
        <end position="69"/>
    </location>
</feature>
<keyword evidence="2" id="KW-0472">Membrane</keyword>
<keyword evidence="2" id="KW-1133">Transmembrane helix</keyword>
<feature type="region of interest" description="Disordered" evidence="1">
    <location>
        <begin position="71"/>
        <end position="90"/>
    </location>
</feature>
<name>A0A6J7C1Y7_9ZZZZ</name>
<protein>
    <submittedName>
        <fullName evidence="3">Unannotated protein</fullName>
    </submittedName>
</protein>
<dbReference type="AlphaFoldDB" id="A0A6J7C1Y7"/>
<sequence length="131" mass="13646">MARLIVASTHTRIPRAGPTGGRGGRGAWASGGSSEVATAGCGADCLPGFVAFSAFAAFAAFVGLVAVAARRRSRRPPTGTGDNAPDESTVSGVTTSVIVIYAPREWWRSRLVPRKVREPAELAVPVRSGRR</sequence>